<dbReference type="Proteomes" id="UP000276133">
    <property type="component" value="Unassembled WGS sequence"/>
</dbReference>
<comment type="caution">
    <text evidence="1">The sequence shown here is derived from an EMBL/GenBank/DDBJ whole genome shotgun (WGS) entry which is preliminary data.</text>
</comment>
<evidence type="ECO:0000313" key="2">
    <source>
        <dbReference type="Proteomes" id="UP000276133"/>
    </source>
</evidence>
<dbReference type="EMBL" id="REGN01004741">
    <property type="protein sequence ID" value="RNA16272.1"/>
    <property type="molecule type" value="Genomic_DNA"/>
</dbReference>
<protein>
    <submittedName>
        <fullName evidence="1">Uncharacterized protein</fullName>
    </submittedName>
</protein>
<accession>A0A3M7QY37</accession>
<dbReference type="AlphaFoldDB" id="A0A3M7QY37"/>
<organism evidence="1 2">
    <name type="scientific">Brachionus plicatilis</name>
    <name type="common">Marine rotifer</name>
    <name type="synonym">Brachionus muelleri</name>
    <dbReference type="NCBI Taxonomy" id="10195"/>
    <lineage>
        <taxon>Eukaryota</taxon>
        <taxon>Metazoa</taxon>
        <taxon>Spiralia</taxon>
        <taxon>Gnathifera</taxon>
        <taxon>Rotifera</taxon>
        <taxon>Eurotatoria</taxon>
        <taxon>Monogononta</taxon>
        <taxon>Pseudotrocha</taxon>
        <taxon>Ploima</taxon>
        <taxon>Brachionidae</taxon>
        <taxon>Brachionus</taxon>
    </lineage>
</organism>
<name>A0A3M7QY37_BRAPC</name>
<keyword evidence="2" id="KW-1185">Reference proteome</keyword>
<evidence type="ECO:0000313" key="1">
    <source>
        <dbReference type="EMBL" id="RNA16272.1"/>
    </source>
</evidence>
<gene>
    <name evidence="1" type="ORF">BpHYR1_045105</name>
</gene>
<sequence length="183" mass="21238">MSDNTEPVFLEANIGGKTEKIEIPDYSFKYPQYKSVSLATIKRSIDQPRLEVIHGEQEPDERDERLGYPIRVTGNVDNLKKSLIKDYININYQDLQRELSCISGRENTSSILKPKKEQFRFNRVRMVPNDWPNHGRLESYLDVVPGIDKFGAKVESRITFNHRSNDGFKNTNIKQDDPFKPYG</sequence>
<dbReference type="OrthoDB" id="10323183at2759"/>
<feature type="non-terminal residue" evidence="1">
    <location>
        <position position="183"/>
    </location>
</feature>
<reference evidence="1 2" key="1">
    <citation type="journal article" date="2018" name="Sci. Rep.">
        <title>Genomic signatures of local adaptation to the degree of environmental predictability in rotifers.</title>
        <authorList>
            <person name="Franch-Gras L."/>
            <person name="Hahn C."/>
            <person name="Garcia-Roger E.M."/>
            <person name="Carmona M.J."/>
            <person name="Serra M."/>
            <person name="Gomez A."/>
        </authorList>
    </citation>
    <scope>NUCLEOTIDE SEQUENCE [LARGE SCALE GENOMIC DNA]</scope>
    <source>
        <strain evidence="1">HYR1</strain>
    </source>
</reference>
<proteinExistence type="predicted"/>